<dbReference type="Proteomes" id="UP000009047">
    <property type="component" value="Chromosome"/>
</dbReference>
<dbReference type="AlphaFoldDB" id="E1QGX3"/>
<keyword evidence="3" id="KW-0406">Ion transport</keyword>
<evidence type="ECO:0000256" key="1">
    <source>
        <dbReference type="ARBA" id="ARBA00005850"/>
    </source>
</evidence>
<dbReference type="NCBIfam" id="NF002565">
    <property type="entry name" value="PRK02195.1"/>
    <property type="match status" value="1"/>
</dbReference>
<name>E1QGX3_DESB2</name>
<accession>E1QGX3</accession>
<dbReference type="RefSeq" id="WP_013258269.1">
    <property type="nucleotide sequence ID" value="NC_014365.1"/>
</dbReference>
<evidence type="ECO:0000313" key="6">
    <source>
        <dbReference type="Proteomes" id="UP000009047"/>
    </source>
</evidence>
<dbReference type="Pfam" id="PF01813">
    <property type="entry name" value="ATP-synt_D"/>
    <property type="match status" value="1"/>
</dbReference>
<proteinExistence type="inferred from homology"/>
<evidence type="ECO:0000313" key="5">
    <source>
        <dbReference type="EMBL" id="ADK84816.1"/>
    </source>
</evidence>
<keyword evidence="2" id="KW-0813">Transport</keyword>
<dbReference type="Gene3D" id="1.10.287.3240">
    <property type="match status" value="1"/>
</dbReference>
<dbReference type="eggNOG" id="COG1394">
    <property type="taxonomic scope" value="Bacteria"/>
</dbReference>
<reference evidence="5 6" key="1">
    <citation type="journal article" date="2010" name="Stand. Genomic Sci.">
        <title>Complete genome sequence of Desulfarculus baarsii type strain (2st14).</title>
        <authorList>
            <person name="Sun H."/>
            <person name="Spring S."/>
            <person name="Lapidus A."/>
            <person name="Davenport K."/>
            <person name="Del Rio T.G."/>
            <person name="Tice H."/>
            <person name="Nolan M."/>
            <person name="Copeland A."/>
            <person name="Cheng J.F."/>
            <person name="Lucas S."/>
            <person name="Tapia R."/>
            <person name="Goodwin L."/>
            <person name="Pitluck S."/>
            <person name="Ivanova N."/>
            <person name="Pagani I."/>
            <person name="Mavromatis K."/>
            <person name="Ovchinnikova G."/>
            <person name="Pati A."/>
            <person name="Chen A."/>
            <person name="Palaniappan K."/>
            <person name="Hauser L."/>
            <person name="Chang Y.J."/>
            <person name="Jeffries C.D."/>
            <person name="Detter J.C."/>
            <person name="Han C."/>
            <person name="Rohde M."/>
            <person name="Brambilla E."/>
            <person name="Goker M."/>
            <person name="Woyke T."/>
            <person name="Bristow J."/>
            <person name="Eisen J.A."/>
            <person name="Markowitz V."/>
            <person name="Hugenholtz P."/>
            <person name="Kyrpides N.C."/>
            <person name="Klenk H.P."/>
            <person name="Land M."/>
        </authorList>
    </citation>
    <scope>NUCLEOTIDE SEQUENCE [LARGE SCALE GENOMIC DNA]</scope>
    <source>
        <strain evidence="6">ATCC 33931 / DSM 2075 / LMG 7858 / VKM B-1802 / 2st14</strain>
    </source>
</reference>
<dbReference type="NCBIfam" id="TIGR00309">
    <property type="entry name" value="V_ATPase_subD"/>
    <property type="match status" value="1"/>
</dbReference>
<dbReference type="EMBL" id="CP002085">
    <property type="protein sequence ID" value="ADK84816.1"/>
    <property type="molecule type" value="Genomic_DNA"/>
</dbReference>
<dbReference type="PANTHER" id="PTHR11671">
    <property type="entry name" value="V-TYPE ATP SYNTHASE SUBUNIT D"/>
    <property type="match status" value="1"/>
</dbReference>
<dbReference type="GO" id="GO:0046961">
    <property type="term" value="F:proton-transporting ATPase activity, rotational mechanism"/>
    <property type="evidence" value="ECO:0007669"/>
    <property type="project" value="InterPro"/>
</dbReference>
<protein>
    <submittedName>
        <fullName evidence="5">V-type ATPase, D subunit</fullName>
    </submittedName>
</protein>
<dbReference type="OrthoDB" id="5637912at2"/>
<sequence>MADKPKLNKTALKGQRDALSKYQKFLPILQLKKMQLQLVIRQLEPVVEKQRQDMERAVGGIKPWAALLTDQAADLDGLLVVKDVLTDRDNIAGVEVPEFREVTFEEKPYSLFATPPWLDMAVAALRRLIALREELRVLMEKERILREELRTTTQRVNLFEKKLIPELKENIRKIKIFLGDEETSAVGRAKLAKAKLVQQQEVAS</sequence>
<keyword evidence="6" id="KW-1185">Reference proteome</keyword>
<organism evidence="5 6">
    <name type="scientific">Desulfarculus baarsii (strain ATCC 33931 / DSM 2075 / LMG 7858 / VKM B-1802 / 2st14)</name>
    <dbReference type="NCBI Taxonomy" id="644282"/>
    <lineage>
        <taxon>Bacteria</taxon>
        <taxon>Pseudomonadati</taxon>
        <taxon>Thermodesulfobacteriota</taxon>
        <taxon>Desulfarculia</taxon>
        <taxon>Desulfarculales</taxon>
        <taxon>Desulfarculaceae</taxon>
        <taxon>Desulfarculus</taxon>
    </lineage>
</organism>
<dbReference type="STRING" id="644282.Deba_1448"/>
<dbReference type="HOGENOM" id="CLU_113661_0_0_7"/>
<comment type="similarity">
    <text evidence="1">Belongs to the V-ATPase D subunit family.</text>
</comment>
<evidence type="ECO:0000256" key="2">
    <source>
        <dbReference type="ARBA" id="ARBA00022448"/>
    </source>
</evidence>
<gene>
    <name evidence="5" type="ordered locus">Deba_1448</name>
</gene>
<dbReference type="KEGG" id="dbr:Deba_1448"/>
<evidence type="ECO:0000256" key="3">
    <source>
        <dbReference type="ARBA" id="ARBA00023065"/>
    </source>
</evidence>
<evidence type="ECO:0000256" key="4">
    <source>
        <dbReference type="SAM" id="Coils"/>
    </source>
</evidence>
<feature type="coiled-coil region" evidence="4">
    <location>
        <begin position="121"/>
        <end position="148"/>
    </location>
</feature>
<dbReference type="InterPro" id="IPR002699">
    <property type="entry name" value="V_ATPase_D"/>
</dbReference>
<keyword evidence="4" id="KW-0175">Coiled coil</keyword>